<organism evidence="1">
    <name type="scientific">Citrus limon</name>
    <name type="common">Lemon</name>
    <name type="synonym">Citrus medica var. limon</name>
    <dbReference type="NCBI Taxonomy" id="2708"/>
    <lineage>
        <taxon>Eukaryota</taxon>
        <taxon>Viridiplantae</taxon>
        <taxon>Streptophyta</taxon>
        <taxon>Embryophyta</taxon>
        <taxon>Tracheophyta</taxon>
        <taxon>Spermatophyta</taxon>
        <taxon>Magnoliopsida</taxon>
        <taxon>eudicotyledons</taxon>
        <taxon>Gunneridae</taxon>
        <taxon>Pentapetalae</taxon>
        <taxon>rosids</taxon>
        <taxon>malvids</taxon>
        <taxon>Sapindales</taxon>
        <taxon>Rutaceae</taxon>
        <taxon>Aurantioideae</taxon>
        <taxon>Citrus</taxon>
    </lineage>
</organism>
<reference evidence="1" key="1">
    <citation type="submission" date="2016-12" db="EMBL/GenBank/DDBJ databases">
        <title>Transcriptomic, proteomic, and metabolomic analysis of Citrus limon response to graft inoculation by Candidatus Liberibacter asiaticus.</title>
        <authorList>
            <person name="Ramsey J."/>
            <person name="Chin E."/>
            <person name="Chavez J."/>
            <person name="Saha S."/>
            <person name="Mischuk D."/>
            <person name="Mahoney J."/>
            <person name="Mohr J."/>
            <person name="Robison F."/>
            <person name="Godfrey K."/>
            <person name="Levesque C."/>
            <person name="Foster L."/>
            <person name="Xu Y."/>
            <person name="Strickler S."/>
            <person name="Fernandez-Pozo N."/>
            <person name="Polek M.L."/>
            <person name="Giovannoni J."/>
            <person name="Mueller L.A."/>
            <person name="Slupsky C."/>
            <person name="Bruce J."/>
            <person name="Cilia M."/>
        </authorList>
    </citation>
    <scope>NUCLEOTIDE SEQUENCE</scope>
</reference>
<name>A0A1S8ACQ7_CITLI</name>
<protein>
    <submittedName>
        <fullName evidence="1">FAD/NAD-P-binding oxidoreductase family protein</fullName>
    </submittedName>
</protein>
<proteinExistence type="predicted"/>
<sequence length="149" mass="17502">MEEKILITETLFSSLHISLNMKPNIRCRFTDFFLSDKVQCYQLHWVQVIRAASSSRQERKINSPLEKHWSKLLMLLISPPVTHHVIFSKLIRVLIKLFLGYIIWINSCLLATQATKPHKLIPTKIIFLHLRYLDERRGLIRCLLSAPRA</sequence>
<dbReference type="AlphaFoldDB" id="A0A1S8ACQ7"/>
<dbReference type="EMBL" id="GFAY01000397">
    <property type="protein sequence ID" value="JAV45253.1"/>
    <property type="molecule type" value="Transcribed_RNA"/>
</dbReference>
<accession>A0A1S8ACQ7</accession>
<evidence type="ECO:0000313" key="1">
    <source>
        <dbReference type="EMBL" id="JAV45253.1"/>
    </source>
</evidence>